<dbReference type="OrthoDB" id="9810929at2"/>
<keyword evidence="5 7" id="KW-0460">Magnesium</keyword>
<feature type="binding site" evidence="7">
    <location>
        <position position="87"/>
    </location>
    <ligand>
        <name>1D-myo-inositol 3-phosphate</name>
        <dbReference type="ChEBI" id="CHEBI:58401"/>
    </ligand>
</feature>
<proteinExistence type="inferred from homology"/>
<feature type="binding site" evidence="7">
    <location>
        <position position="314"/>
    </location>
    <ligand>
        <name>Mg(2+)</name>
        <dbReference type="ChEBI" id="CHEBI:18420"/>
    </ligand>
</feature>
<feature type="domain" description="Glycosyltransferase subfamily 4-like N-terminal" evidence="9">
    <location>
        <begin position="31"/>
        <end position="206"/>
    </location>
</feature>
<dbReference type="Pfam" id="PF00534">
    <property type="entry name" value="Glycos_transf_1"/>
    <property type="match status" value="1"/>
</dbReference>
<feature type="binding site" evidence="7">
    <location>
        <position position="313"/>
    </location>
    <ligand>
        <name>Mg(2+)</name>
        <dbReference type="ChEBI" id="CHEBI:18420"/>
    </ligand>
</feature>
<sequence>MTSDEPGVCRRVAMVSVHTSPLAQPGTGDAGGMNVYVLESAKRLARRGVAVDIFTRRTSASDAPVVEVEPGVLVRHIAAGPYEGLDKEDLPGQLCAFAAGMMRVAAHSPEGHYDLVHSHYWLSGQVGWLAADRWDVPLVHTMHTMARVKNLHRAEGDALEPRGREIGEAQVVEAADRLVANTEDEARELIRHYDADAARVEVVHPGVDLDVFHPGDRSEARVAVGVPEDAVLLLFVGRIQPLKAPDVLLRSAATLVRRDPSLRGRLVVGLLGGASGVAVRTPMALDRLAEELDIADLVRFVPPTDRDTLATWMRAADVVAVPSHNESFGLVAVEAQACGAVVVATRVGGLPTAVGDAGVLVEGHDPHVWADAIEAVLDDPERAGELSRRAVERSRAFGWEATAQRLAAVYEAALTTPRRASIDDADVLTGIPTAVTP</sequence>
<gene>
    <name evidence="7" type="primary">mshA</name>
    <name evidence="10" type="ORF">N801_19320</name>
</gene>
<dbReference type="InterPro" id="IPR028098">
    <property type="entry name" value="Glyco_trans_4-like_N"/>
</dbReference>
<dbReference type="GO" id="GO:0010125">
    <property type="term" value="P:mycothiol biosynthetic process"/>
    <property type="evidence" value="ECO:0007669"/>
    <property type="project" value="UniProtKB-UniRule"/>
</dbReference>
<dbReference type="GO" id="GO:0000287">
    <property type="term" value="F:magnesium ion binding"/>
    <property type="evidence" value="ECO:0007669"/>
    <property type="project" value="UniProtKB-UniRule"/>
</dbReference>
<evidence type="ECO:0000259" key="9">
    <source>
        <dbReference type="Pfam" id="PF13579"/>
    </source>
</evidence>
<evidence type="ECO:0000256" key="3">
    <source>
        <dbReference type="ARBA" id="ARBA00022679"/>
    </source>
</evidence>
<dbReference type="InterPro" id="IPR017814">
    <property type="entry name" value="Mycothiol_biosynthesis_MshA"/>
</dbReference>
<dbReference type="GO" id="GO:0102710">
    <property type="term" value="F:D-inositol-3-phosphate glycosyltransferase activity"/>
    <property type="evidence" value="ECO:0007669"/>
    <property type="project" value="UniProtKB-EC"/>
</dbReference>
<organism evidence="10 11">
    <name type="scientific">Knoellia aerolata DSM 18566</name>
    <dbReference type="NCBI Taxonomy" id="1385519"/>
    <lineage>
        <taxon>Bacteria</taxon>
        <taxon>Bacillati</taxon>
        <taxon>Actinomycetota</taxon>
        <taxon>Actinomycetes</taxon>
        <taxon>Micrococcales</taxon>
        <taxon>Intrasporangiaceae</taxon>
        <taxon>Knoellia</taxon>
    </lineage>
</organism>
<evidence type="ECO:0000256" key="1">
    <source>
        <dbReference type="ARBA" id="ARBA00008449"/>
    </source>
</evidence>
<evidence type="ECO:0000256" key="2">
    <source>
        <dbReference type="ARBA" id="ARBA00022676"/>
    </source>
</evidence>
<name>A0A0A0JT31_9MICO</name>
<accession>A0A0A0JT31</accession>
<feature type="binding site" evidence="7">
    <location>
        <position position="18"/>
    </location>
    <ligand>
        <name>1D-myo-inositol 3-phosphate</name>
        <dbReference type="ChEBI" id="CHEBI:58401"/>
    </ligand>
</feature>
<feature type="binding site" evidence="7">
    <location>
        <position position="326"/>
    </location>
    <ligand>
        <name>UDP-N-acetyl-alpha-D-glucosamine</name>
        <dbReference type="ChEBI" id="CHEBI:57705"/>
    </ligand>
</feature>
<keyword evidence="11" id="KW-1185">Reference proteome</keyword>
<dbReference type="EMBL" id="AVPL01000038">
    <property type="protein sequence ID" value="KGN40545.1"/>
    <property type="molecule type" value="Genomic_DNA"/>
</dbReference>
<dbReference type="RefSeq" id="WP_035938505.1">
    <property type="nucleotide sequence ID" value="NZ_AVPL01000038.1"/>
</dbReference>
<feature type="binding site" evidence="7">
    <location>
        <position position="316"/>
    </location>
    <ligand>
        <name>Mg(2+)</name>
        <dbReference type="ChEBI" id="CHEBI:18420"/>
    </ligand>
</feature>
<feature type="binding site" evidence="7">
    <location>
        <position position="120"/>
    </location>
    <ligand>
        <name>1D-myo-inositol 3-phosphate</name>
        <dbReference type="ChEBI" id="CHEBI:58401"/>
    </ligand>
</feature>
<feature type="domain" description="Glycosyl transferase family 1" evidence="8">
    <location>
        <begin position="217"/>
        <end position="390"/>
    </location>
</feature>
<feature type="binding site" evidence="7">
    <location>
        <position position="164"/>
    </location>
    <ligand>
        <name>1D-myo-inositol 3-phosphate</name>
        <dbReference type="ChEBI" id="CHEBI:58401"/>
    </ligand>
</feature>
<dbReference type="EC" id="2.4.1.250" evidence="7"/>
<dbReference type="SUPFAM" id="SSF53756">
    <property type="entry name" value="UDP-Glycosyltransferase/glycogen phosphorylase"/>
    <property type="match status" value="1"/>
</dbReference>
<evidence type="ECO:0000313" key="11">
    <source>
        <dbReference type="Proteomes" id="UP000030013"/>
    </source>
</evidence>
<dbReference type="AlphaFoldDB" id="A0A0A0JT31"/>
<dbReference type="STRING" id="1385519.N801_19320"/>
<evidence type="ECO:0000256" key="4">
    <source>
        <dbReference type="ARBA" id="ARBA00022723"/>
    </source>
</evidence>
<comment type="catalytic activity">
    <reaction evidence="6 7">
        <text>1D-myo-inositol 3-phosphate + UDP-N-acetyl-alpha-D-glucosamine = 1D-myo-inositol 2-acetamido-2-deoxy-alpha-D-glucopyranoside 3-phosphate + UDP + H(+)</text>
        <dbReference type="Rhea" id="RHEA:26188"/>
        <dbReference type="ChEBI" id="CHEBI:15378"/>
        <dbReference type="ChEBI" id="CHEBI:57705"/>
        <dbReference type="ChEBI" id="CHEBI:58223"/>
        <dbReference type="ChEBI" id="CHEBI:58401"/>
        <dbReference type="ChEBI" id="CHEBI:58892"/>
        <dbReference type="EC" id="2.4.1.250"/>
    </reaction>
</comment>
<evidence type="ECO:0000256" key="7">
    <source>
        <dbReference type="HAMAP-Rule" id="MF_01695"/>
    </source>
</evidence>
<dbReference type="PANTHER" id="PTHR12526">
    <property type="entry name" value="GLYCOSYLTRANSFERASE"/>
    <property type="match status" value="1"/>
</dbReference>
<dbReference type="Pfam" id="PF13579">
    <property type="entry name" value="Glyco_trans_4_4"/>
    <property type="match status" value="1"/>
</dbReference>
<dbReference type="Proteomes" id="UP000030013">
    <property type="component" value="Unassembled WGS sequence"/>
</dbReference>
<feature type="binding site" evidence="7">
    <location>
        <position position="243"/>
    </location>
    <ligand>
        <name>UDP-N-acetyl-alpha-D-glucosamine</name>
        <dbReference type="ChEBI" id="CHEBI:57705"/>
    </ligand>
</feature>
<feature type="binding site" evidence="7">
    <location>
        <position position="238"/>
    </location>
    <ligand>
        <name>UDP-N-acetyl-alpha-D-glucosamine</name>
        <dbReference type="ChEBI" id="CHEBI:57705"/>
    </ligand>
</feature>
<evidence type="ECO:0000256" key="6">
    <source>
        <dbReference type="ARBA" id="ARBA00048131"/>
    </source>
</evidence>
<comment type="subunit">
    <text evidence="7">Homodimer.</text>
</comment>
<dbReference type="GO" id="GO:0008375">
    <property type="term" value="F:acetylglucosaminyltransferase activity"/>
    <property type="evidence" value="ECO:0007669"/>
    <property type="project" value="UniProtKB-UniRule"/>
</dbReference>
<dbReference type="Gene3D" id="3.40.50.2000">
    <property type="entry name" value="Glycogen Phosphorylase B"/>
    <property type="match status" value="2"/>
</dbReference>
<comment type="similarity">
    <text evidence="1 7">Belongs to the glycosyltransferase group 1 family. MshA subfamily.</text>
</comment>
<feature type="binding site" evidence="7">
    <location>
        <position position="144"/>
    </location>
    <ligand>
        <name>1D-myo-inositol 3-phosphate</name>
        <dbReference type="ChEBI" id="CHEBI:58401"/>
    </ligand>
</feature>
<dbReference type="InterPro" id="IPR001296">
    <property type="entry name" value="Glyco_trans_1"/>
</dbReference>
<evidence type="ECO:0000256" key="5">
    <source>
        <dbReference type="ARBA" id="ARBA00022842"/>
    </source>
</evidence>
<dbReference type="eggNOG" id="COG0297">
    <property type="taxonomic scope" value="Bacteria"/>
</dbReference>
<dbReference type="NCBIfam" id="TIGR03449">
    <property type="entry name" value="mycothiol_MshA"/>
    <property type="match status" value="1"/>
</dbReference>
<evidence type="ECO:0000313" key="10">
    <source>
        <dbReference type="EMBL" id="KGN40545.1"/>
    </source>
</evidence>
<keyword evidence="2 7" id="KW-0328">Glycosyltransferase</keyword>
<comment type="function">
    <text evidence="7">Catalyzes the transfer of a N-acetyl-glucosamine moiety to 1D-myo-inositol 3-phosphate to produce 1D-myo-inositol 2-acetamido-2-deoxy-glucopyranoside 3-phosphate in the mycothiol biosynthesis pathway.</text>
</comment>
<evidence type="ECO:0000259" key="8">
    <source>
        <dbReference type="Pfam" id="PF00534"/>
    </source>
</evidence>
<dbReference type="PANTHER" id="PTHR12526:SF510">
    <property type="entry name" value="D-INOSITOL 3-PHOSPHATE GLYCOSYLTRANSFERASE"/>
    <property type="match status" value="1"/>
</dbReference>
<feature type="binding site" evidence="7">
    <location>
        <begin position="24"/>
        <end position="25"/>
    </location>
    <ligand>
        <name>UDP-N-acetyl-alpha-D-glucosamine</name>
        <dbReference type="ChEBI" id="CHEBI:57705"/>
    </ligand>
</feature>
<keyword evidence="4 7" id="KW-0479">Metal-binding</keyword>
<reference evidence="10 11" key="1">
    <citation type="submission" date="2013-08" db="EMBL/GenBank/DDBJ databases">
        <title>The genome sequence of Knoellia aerolata.</title>
        <authorList>
            <person name="Zhu W."/>
            <person name="Wang G."/>
        </authorList>
    </citation>
    <scope>NUCLEOTIDE SEQUENCE [LARGE SCALE GENOMIC DNA]</scope>
    <source>
        <strain evidence="10 11">DSM 18566</strain>
    </source>
</reference>
<protein>
    <recommendedName>
        <fullName evidence="7">D-inositol-3-phosphate glycosyltransferase</fullName>
        <ecNumber evidence="7">2.4.1.250</ecNumber>
    </recommendedName>
    <alternativeName>
        <fullName evidence="7">N-acetylglucosamine-inositol-phosphate N-acetylglucosaminyltransferase</fullName>
        <shortName evidence="7">GlcNAc-Ins-P N-acetylglucosaminyltransferase</shortName>
    </alternativeName>
</protein>
<keyword evidence="3 7" id="KW-0808">Transferase</keyword>
<dbReference type="HAMAP" id="MF_01695">
    <property type="entry name" value="MshA"/>
    <property type="match status" value="1"/>
</dbReference>
<feature type="binding site" evidence="7">
    <location>
        <begin position="29"/>
        <end position="34"/>
    </location>
    <ligand>
        <name>1D-myo-inositol 3-phosphate</name>
        <dbReference type="ChEBI" id="CHEBI:58401"/>
    </ligand>
</feature>
<comment type="caution">
    <text evidence="7">Lacks conserved residue(s) required for the propagation of feature annotation.</text>
</comment>
<comment type="caution">
    <text evidence="10">The sequence shown here is derived from an EMBL/GenBank/DDBJ whole genome shotgun (WGS) entry which is preliminary data.</text>
</comment>
<feature type="binding site" evidence="7">
    <location>
        <position position="334"/>
    </location>
    <ligand>
        <name>UDP-N-acetyl-alpha-D-glucosamine</name>
        <dbReference type="ChEBI" id="CHEBI:57705"/>
    </ligand>
</feature>
<feature type="binding site" evidence="7">
    <location>
        <position position="32"/>
    </location>
    <ligand>
        <name>UDP-N-acetyl-alpha-D-glucosamine</name>
        <dbReference type="ChEBI" id="CHEBI:57705"/>
    </ligand>
</feature>